<dbReference type="InterPro" id="IPR007361">
    <property type="entry name" value="DUF427"/>
</dbReference>
<dbReference type="Proteomes" id="UP001244341">
    <property type="component" value="Chromosome 2b"/>
</dbReference>
<keyword evidence="3" id="KW-1185">Reference proteome</keyword>
<dbReference type="PANTHER" id="PTHR43058:SF1">
    <property type="entry name" value="DUF427 DOMAIN-CONTAINING PROTEIN"/>
    <property type="match status" value="1"/>
</dbReference>
<dbReference type="EMBL" id="CP126209">
    <property type="protein sequence ID" value="WIA11140.1"/>
    <property type="molecule type" value="Genomic_DNA"/>
</dbReference>
<dbReference type="Gene3D" id="2.170.150.40">
    <property type="entry name" value="Domain of unknown function (DUF427)"/>
    <property type="match status" value="1"/>
</dbReference>
<name>A0ABY8TPU1_TETOB</name>
<dbReference type="Pfam" id="PF04248">
    <property type="entry name" value="NTP_transf_9"/>
    <property type="match status" value="1"/>
</dbReference>
<evidence type="ECO:0000313" key="3">
    <source>
        <dbReference type="Proteomes" id="UP001244341"/>
    </source>
</evidence>
<dbReference type="InterPro" id="IPR038694">
    <property type="entry name" value="DUF427_sf"/>
</dbReference>
<accession>A0ABY8TPU1</accession>
<organism evidence="2 3">
    <name type="scientific">Tetradesmus obliquus</name>
    <name type="common">Green alga</name>
    <name type="synonym">Acutodesmus obliquus</name>
    <dbReference type="NCBI Taxonomy" id="3088"/>
    <lineage>
        <taxon>Eukaryota</taxon>
        <taxon>Viridiplantae</taxon>
        <taxon>Chlorophyta</taxon>
        <taxon>core chlorophytes</taxon>
        <taxon>Chlorophyceae</taxon>
        <taxon>CS clade</taxon>
        <taxon>Sphaeropleales</taxon>
        <taxon>Scenedesmaceae</taxon>
        <taxon>Tetradesmus</taxon>
    </lineage>
</organism>
<dbReference type="PANTHER" id="PTHR43058">
    <property type="entry name" value="SLR0655 PROTEIN"/>
    <property type="match status" value="1"/>
</dbReference>
<proteinExistence type="predicted"/>
<evidence type="ECO:0000313" key="2">
    <source>
        <dbReference type="EMBL" id="WIA11140.1"/>
    </source>
</evidence>
<sequence length="202" mass="22159">MLQLLFRTLPPASTTQNPTAAAAAAAAGLAVQLPIRLARRKSCRAMAAQKEKVWDYPRPPRLEPTSRHLVVKLGDTVIADTTQAYRVLETSHPPTYYLPPADCREQFFTASSKSQTFCEWKGKASYHDVAAGGQEAKARAWSYQNPTQPFAAIKGYYSFYASPFTCEVDSEVVQAQPGDFYGGWVTSDVEGPFKGAPGTMGW</sequence>
<evidence type="ECO:0000259" key="1">
    <source>
        <dbReference type="Pfam" id="PF04248"/>
    </source>
</evidence>
<protein>
    <recommendedName>
        <fullName evidence="1">DUF427 domain-containing protein</fullName>
    </recommendedName>
</protein>
<feature type="domain" description="DUF427" evidence="1">
    <location>
        <begin position="70"/>
        <end position="161"/>
    </location>
</feature>
<reference evidence="2 3" key="1">
    <citation type="submission" date="2023-05" db="EMBL/GenBank/DDBJ databases">
        <title>A 100% complete, gapless, phased diploid assembly of the Scenedesmus obliquus UTEX 3031 genome.</title>
        <authorList>
            <person name="Biondi T.C."/>
            <person name="Hanschen E.R."/>
            <person name="Kwon T."/>
            <person name="Eng W."/>
            <person name="Kruse C.P.S."/>
            <person name="Koehler S.I."/>
            <person name="Kunde Y."/>
            <person name="Gleasner C.D."/>
            <person name="You Mak K.T."/>
            <person name="Polle J."/>
            <person name="Hovde B.T."/>
            <person name="Starkenburg S.R."/>
        </authorList>
    </citation>
    <scope>NUCLEOTIDE SEQUENCE [LARGE SCALE GENOMIC DNA]</scope>
    <source>
        <strain evidence="2 3">DOE0152z</strain>
    </source>
</reference>
<gene>
    <name evidence="2" type="ORF">OEZ85_011283</name>
</gene>